<accession>A0A0D2MQB7</accession>
<proteinExistence type="predicted"/>
<dbReference type="Proteomes" id="UP000054498">
    <property type="component" value="Unassembled WGS sequence"/>
</dbReference>
<evidence type="ECO:0000313" key="2">
    <source>
        <dbReference type="Proteomes" id="UP000054498"/>
    </source>
</evidence>
<dbReference type="KEGG" id="mng:MNEG_11104"/>
<reference evidence="1 2" key="1">
    <citation type="journal article" date="2013" name="BMC Genomics">
        <title>Reconstruction of the lipid metabolism for the microalga Monoraphidium neglectum from its genome sequence reveals characteristics suitable for biofuel production.</title>
        <authorList>
            <person name="Bogen C."/>
            <person name="Al-Dilaimi A."/>
            <person name="Albersmeier A."/>
            <person name="Wichmann J."/>
            <person name="Grundmann M."/>
            <person name="Rupp O."/>
            <person name="Lauersen K.J."/>
            <person name="Blifernez-Klassen O."/>
            <person name="Kalinowski J."/>
            <person name="Goesmann A."/>
            <person name="Mussgnug J.H."/>
            <person name="Kruse O."/>
        </authorList>
    </citation>
    <scope>NUCLEOTIDE SEQUENCE [LARGE SCALE GENOMIC DNA]</scope>
    <source>
        <strain evidence="1 2">SAG 48.87</strain>
    </source>
</reference>
<dbReference type="GeneID" id="25728333"/>
<protein>
    <submittedName>
        <fullName evidence="1">Uncharacterized protein</fullName>
    </submittedName>
</protein>
<name>A0A0D2MQB7_9CHLO</name>
<gene>
    <name evidence="1" type="ORF">MNEG_11104</name>
</gene>
<evidence type="ECO:0000313" key="1">
    <source>
        <dbReference type="EMBL" id="KIY96855.1"/>
    </source>
</evidence>
<organism evidence="1 2">
    <name type="scientific">Monoraphidium neglectum</name>
    <dbReference type="NCBI Taxonomy" id="145388"/>
    <lineage>
        <taxon>Eukaryota</taxon>
        <taxon>Viridiplantae</taxon>
        <taxon>Chlorophyta</taxon>
        <taxon>core chlorophytes</taxon>
        <taxon>Chlorophyceae</taxon>
        <taxon>CS clade</taxon>
        <taxon>Sphaeropleales</taxon>
        <taxon>Selenastraceae</taxon>
        <taxon>Monoraphidium</taxon>
    </lineage>
</organism>
<dbReference type="RefSeq" id="XP_013895875.1">
    <property type="nucleotide sequence ID" value="XM_014040421.1"/>
</dbReference>
<sequence length="54" mass="5802">VRTRDNVVHGMFGVDDVVAIIREEKEARGLESIFSSKAELRRGSGADDGAAEAN</sequence>
<feature type="non-terminal residue" evidence="1">
    <location>
        <position position="1"/>
    </location>
</feature>
<dbReference type="EMBL" id="KK102812">
    <property type="protein sequence ID" value="KIY96855.1"/>
    <property type="molecule type" value="Genomic_DNA"/>
</dbReference>
<keyword evidence="2" id="KW-1185">Reference proteome</keyword>
<dbReference type="AlphaFoldDB" id="A0A0D2MQB7"/>